<reference evidence="1 4" key="1">
    <citation type="submission" date="2016-06" db="EMBL/GenBank/DDBJ databases">
        <title>Bacterial characters and pathogenicity of Xenorhabdus hominickii from an entomopathogenic nematode, Steinernema monticolum.</title>
        <authorList>
            <person name="Park Y."/>
            <person name="Kim Y."/>
        </authorList>
    </citation>
    <scope>NUCLEOTIDE SEQUENCE [LARGE SCALE GENOMIC DNA]</scope>
    <source>
        <strain evidence="1 4">ANU1</strain>
    </source>
</reference>
<proteinExistence type="predicted"/>
<dbReference type="Proteomes" id="UP000094600">
    <property type="component" value="Chromosome"/>
</dbReference>
<sequence>MNNIYRHTSVSNIRINEMSDSDLQFLASSSDEVIYSITNGMKSIANLANAAANSEEYSSDDAMTDLDRLSRLFSILPLIIEAEYENNVNARHELRERKQIKKEEKIIQSIRNNHENT</sequence>
<evidence type="ECO:0000313" key="5">
    <source>
        <dbReference type="Proteomes" id="UP000225433"/>
    </source>
</evidence>
<evidence type="ECO:0000313" key="2">
    <source>
        <dbReference type="EMBL" id="PHM52238.1"/>
    </source>
</evidence>
<protein>
    <submittedName>
        <fullName evidence="2">Uncharacterized protein</fullName>
    </submittedName>
</protein>
<dbReference type="EMBL" id="NJAI01000005">
    <property type="protein sequence ID" value="PHM53954.1"/>
    <property type="molecule type" value="Genomic_DNA"/>
</dbReference>
<evidence type="ECO:0000313" key="4">
    <source>
        <dbReference type="Proteomes" id="UP000094600"/>
    </source>
</evidence>
<dbReference type="AlphaFoldDB" id="A0A2G0PZ56"/>
<dbReference type="RefSeq" id="WP_069318218.1">
    <property type="nucleotide sequence ID" value="NZ_CAWNQJ010000002.1"/>
</dbReference>
<dbReference type="EMBL" id="NJAI01000010">
    <property type="protein sequence ID" value="PHM52238.1"/>
    <property type="molecule type" value="Genomic_DNA"/>
</dbReference>
<dbReference type="Proteomes" id="UP000225433">
    <property type="component" value="Unassembled WGS sequence"/>
</dbReference>
<gene>
    <name evidence="1" type="ORF">A9255_19855</name>
    <name evidence="3" type="ORF">Xhom_03022</name>
    <name evidence="2" type="ORF">Xhom_04618</name>
</gene>
<dbReference type="STRING" id="351679.A9255_19855"/>
<name>A0A2G0PZ56_XENHO</name>
<organism evidence="2 5">
    <name type="scientific">Xenorhabdus hominickii</name>
    <dbReference type="NCBI Taxonomy" id="351679"/>
    <lineage>
        <taxon>Bacteria</taxon>
        <taxon>Pseudomonadati</taxon>
        <taxon>Pseudomonadota</taxon>
        <taxon>Gammaproteobacteria</taxon>
        <taxon>Enterobacterales</taxon>
        <taxon>Morganellaceae</taxon>
        <taxon>Xenorhabdus</taxon>
    </lineage>
</organism>
<evidence type="ECO:0000313" key="1">
    <source>
        <dbReference type="EMBL" id="AOM42600.1"/>
    </source>
</evidence>
<dbReference type="KEGG" id="xho:A9255_19855"/>
<reference evidence="2 5" key="2">
    <citation type="journal article" date="2017" name="Nat. Microbiol.">
        <title>Natural product diversity associated with the nematode symbionts Photorhabdus and Xenorhabdus.</title>
        <authorList>
            <person name="Tobias N.J."/>
            <person name="Wolff H."/>
            <person name="Djahanschiri B."/>
            <person name="Grundmann F."/>
            <person name="Kronenwerth M."/>
            <person name="Shi Y.M."/>
            <person name="Simonyi S."/>
            <person name="Grun P."/>
            <person name="Shapiro-Ilan D."/>
            <person name="Pidot S.J."/>
            <person name="Stinear T.P."/>
            <person name="Ebersberger I."/>
            <person name="Bode H.B."/>
        </authorList>
    </citation>
    <scope>NUCLEOTIDE SEQUENCE [LARGE SCALE GENOMIC DNA]</scope>
    <source>
        <strain evidence="2 5">DSM 17903</strain>
    </source>
</reference>
<keyword evidence="4" id="KW-1185">Reference proteome</keyword>
<evidence type="ECO:0000313" key="3">
    <source>
        <dbReference type="EMBL" id="PHM53954.1"/>
    </source>
</evidence>
<accession>A0A2G0PZ56</accession>
<dbReference type="EMBL" id="CP016176">
    <property type="protein sequence ID" value="AOM42600.1"/>
    <property type="molecule type" value="Genomic_DNA"/>
</dbReference>